<dbReference type="Proteomes" id="UP000502996">
    <property type="component" value="Chromosome"/>
</dbReference>
<evidence type="ECO:0000256" key="1">
    <source>
        <dbReference type="SAM" id="MobiDB-lite"/>
    </source>
</evidence>
<keyword evidence="4" id="KW-1185">Reference proteome</keyword>
<keyword evidence="3" id="KW-0540">Nuclease</keyword>
<evidence type="ECO:0000313" key="3">
    <source>
        <dbReference type="EMBL" id="QIG42040.1"/>
    </source>
</evidence>
<dbReference type="InterPro" id="IPR016984">
    <property type="entry name" value="UCP031853"/>
</dbReference>
<dbReference type="InterPro" id="IPR007560">
    <property type="entry name" value="Restrct_endonuc_IV_Mrr"/>
</dbReference>
<dbReference type="RefSeq" id="WP_165228957.1">
    <property type="nucleotide sequence ID" value="NZ_CP049257.1"/>
</dbReference>
<gene>
    <name evidence="3" type="ORF">G5V58_03975</name>
</gene>
<organism evidence="3 4">
    <name type="scientific">Nocardioides anomalus</name>
    <dbReference type="NCBI Taxonomy" id="2712223"/>
    <lineage>
        <taxon>Bacteria</taxon>
        <taxon>Bacillati</taxon>
        <taxon>Actinomycetota</taxon>
        <taxon>Actinomycetes</taxon>
        <taxon>Propionibacteriales</taxon>
        <taxon>Nocardioidaceae</taxon>
        <taxon>Nocardioides</taxon>
    </lineage>
</organism>
<dbReference type="GO" id="GO:0009307">
    <property type="term" value="P:DNA restriction-modification system"/>
    <property type="evidence" value="ECO:0007669"/>
    <property type="project" value="InterPro"/>
</dbReference>
<feature type="region of interest" description="Disordered" evidence="1">
    <location>
        <begin position="162"/>
        <end position="191"/>
    </location>
</feature>
<feature type="domain" description="Restriction endonuclease type IV Mrr" evidence="2">
    <location>
        <begin position="213"/>
        <end position="323"/>
    </location>
</feature>
<dbReference type="InterPro" id="IPR052906">
    <property type="entry name" value="Type_IV_Methyl-Rstrct_Enzyme"/>
</dbReference>
<dbReference type="Gene3D" id="3.40.1350.10">
    <property type="match status" value="1"/>
</dbReference>
<protein>
    <submittedName>
        <fullName evidence="3">Restriction endonuclease</fullName>
    </submittedName>
</protein>
<evidence type="ECO:0000313" key="4">
    <source>
        <dbReference type="Proteomes" id="UP000502996"/>
    </source>
</evidence>
<dbReference type="PANTHER" id="PTHR30015:SF7">
    <property type="entry name" value="TYPE IV METHYL-DIRECTED RESTRICTION ENZYME ECOKMRR"/>
    <property type="match status" value="1"/>
</dbReference>
<sequence length="353" mass="38001">MVAAWVIRSGKSGERDSWALQEGWSGGGWWEVPDLTPCVTREDVAAVVAESFPGSSVGKLNNFTGQLWALRSRIKVGDLIVMPLKTTKQIAIGRVKSGYTFLANDADRNKRHVVQVDWQRTDLPRTAVKQDLLFTLGSAMSIFASSKNHAVARLEHLLSTGADPGQVPSIPSPSKAKPGSELLDHDEDVDEPELSPDIEEVALNQITARIAEEFAGHGLSALVAELLTAEGFRCTTAPPGPDGGVDIIAGRGPLGLDDPMLLVQVKSGAQVSDPVVTQLHGVMTKFGADQGLLVAWGGVTKPARESMKTNLRVRLWEAAEVVDSVLLNYENLSEDTRAKLPLKRVWMLSDAGS</sequence>
<name>A0A6G6WAH6_9ACTN</name>
<dbReference type="GO" id="GO:0003677">
    <property type="term" value="F:DNA binding"/>
    <property type="evidence" value="ECO:0007669"/>
    <property type="project" value="InterPro"/>
</dbReference>
<reference evidence="3 4" key="1">
    <citation type="submission" date="2020-02" db="EMBL/GenBank/DDBJ databases">
        <title>Full genome sequence of Nocardioides sp. R-3366.</title>
        <authorList>
            <person name="Im W.-T."/>
        </authorList>
    </citation>
    <scope>NUCLEOTIDE SEQUENCE [LARGE SCALE GENOMIC DNA]</scope>
    <source>
        <strain evidence="3 4">R-3366</strain>
    </source>
</reference>
<proteinExistence type="predicted"/>
<dbReference type="InterPro" id="IPR011335">
    <property type="entry name" value="Restrct_endonuc-II-like"/>
</dbReference>
<evidence type="ECO:0000259" key="2">
    <source>
        <dbReference type="Pfam" id="PF04471"/>
    </source>
</evidence>
<dbReference type="GO" id="GO:0015666">
    <property type="term" value="F:restriction endodeoxyribonuclease activity"/>
    <property type="evidence" value="ECO:0007669"/>
    <property type="project" value="TreeGrafter"/>
</dbReference>
<dbReference type="AlphaFoldDB" id="A0A6G6WAH6"/>
<dbReference type="KEGG" id="nano:G5V58_03975"/>
<dbReference type="EMBL" id="CP049257">
    <property type="protein sequence ID" value="QIG42040.1"/>
    <property type="molecule type" value="Genomic_DNA"/>
</dbReference>
<dbReference type="Pfam" id="PF04471">
    <property type="entry name" value="Mrr_cat"/>
    <property type="match status" value="1"/>
</dbReference>
<keyword evidence="3" id="KW-0378">Hydrolase</keyword>
<dbReference type="InterPro" id="IPR011856">
    <property type="entry name" value="tRNA_endonuc-like_dom_sf"/>
</dbReference>
<dbReference type="PANTHER" id="PTHR30015">
    <property type="entry name" value="MRR RESTRICTION SYSTEM PROTEIN"/>
    <property type="match status" value="1"/>
</dbReference>
<dbReference type="PIRSF" id="PIRSF031853">
    <property type="entry name" value="UPC031853"/>
    <property type="match status" value="1"/>
</dbReference>
<accession>A0A6G6WAH6</accession>
<dbReference type="SUPFAM" id="SSF52980">
    <property type="entry name" value="Restriction endonuclease-like"/>
    <property type="match status" value="1"/>
</dbReference>
<keyword evidence="3" id="KW-0255">Endonuclease</keyword>